<evidence type="ECO:0000259" key="1">
    <source>
        <dbReference type="Pfam" id="PF12949"/>
    </source>
</evidence>
<name>A0A836MCW1_GLAPU</name>
<organism evidence="2 3">
    <name type="scientific">Glaesserella parasuis HPS9</name>
    <dbReference type="NCBI Taxonomy" id="1450513"/>
    <lineage>
        <taxon>Bacteria</taxon>
        <taxon>Pseudomonadati</taxon>
        <taxon>Pseudomonadota</taxon>
        <taxon>Gammaproteobacteria</taxon>
        <taxon>Pasteurellales</taxon>
        <taxon>Pasteurellaceae</taxon>
        <taxon>Glaesserella</taxon>
    </lineage>
</organism>
<reference evidence="2 3" key="1">
    <citation type="submission" date="2014-02" db="EMBL/GenBank/DDBJ databases">
        <title>Comparative genomics of Haemophilus parasuis isolated from pig lungs.</title>
        <authorList>
            <person name="Kittichotirat W."/>
            <person name="Bumgarner R.E."/>
            <person name="Lawrence P."/>
        </authorList>
    </citation>
    <scope>NUCLEOTIDE SEQUENCE [LARGE SCALE GENOMIC DNA]</scope>
    <source>
        <strain evidence="2 3">HPS9</strain>
    </source>
</reference>
<dbReference type="EMBL" id="JDSN01000025">
    <property type="protein sequence ID" value="KDB47007.1"/>
    <property type="molecule type" value="Genomic_DNA"/>
</dbReference>
<feature type="domain" description="HeH/LEM" evidence="1">
    <location>
        <begin position="66"/>
        <end position="100"/>
    </location>
</feature>
<accession>A0A836MCW1</accession>
<dbReference type="AlphaFoldDB" id="A0A836MCW1"/>
<evidence type="ECO:0000313" key="2">
    <source>
        <dbReference type="EMBL" id="KDB47007.1"/>
    </source>
</evidence>
<dbReference type="InterPro" id="IPR025856">
    <property type="entry name" value="HeH/LEM_domain"/>
</dbReference>
<gene>
    <name evidence="2" type="ORF">HPS9_02930</name>
</gene>
<dbReference type="Pfam" id="PF12949">
    <property type="entry name" value="HeH"/>
    <property type="match status" value="1"/>
</dbReference>
<dbReference type="Gene3D" id="1.10.720.30">
    <property type="entry name" value="SAP domain"/>
    <property type="match status" value="1"/>
</dbReference>
<dbReference type="Proteomes" id="UP000027441">
    <property type="component" value="Unassembled WGS sequence"/>
</dbReference>
<dbReference type="CDD" id="cd12935">
    <property type="entry name" value="LEM_like"/>
    <property type="match status" value="1"/>
</dbReference>
<proteinExistence type="predicted"/>
<dbReference type="InterPro" id="IPR036361">
    <property type="entry name" value="SAP_dom_sf"/>
</dbReference>
<comment type="caution">
    <text evidence="2">The sequence shown here is derived from an EMBL/GenBank/DDBJ whole genome shotgun (WGS) entry which is preliminary data.</text>
</comment>
<sequence>MQLIYTTQTTGFEPHKHYRNPLYFEKAESKVTDVVIYGDFPKIAQAYQSLGVKVQWVDEQSDKKPLDKMTVPELTTALKALNVEIPQGAKKDELIALLKQAEGGDNDPERTNG</sequence>
<dbReference type="RefSeq" id="WP_005714837.1">
    <property type="nucleotide sequence ID" value="NZ_JDSN01000025.1"/>
</dbReference>
<evidence type="ECO:0000313" key="3">
    <source>
        <dbReference type="Proteomes" id="UP000027441"/>
    </source>
</evidence>
<protein>
    <recommendedName>
        <fullName evidence="1">HeH/LEM domain-containing protein</fullName>
    </recommendedName>
</protein>